<dbReference type="Proteomes" id="UP001145114">
    <property type="component" value="Unassembled WGS sequence"/>
</dbReference>
<sequence length="78" mass="8920">MDDFEDIDLGPIWLEETVPKMFAEPQNVLTQIRQTTSEYPSLVPQIHKCEIKPGIFQNLICIDGTLPIMYRGAVFNIP</sequence>
<proteinExistence type="predicted"/>
<feature type="non-terminal residue" evidence="1">
    <location>
        <position position="78"/>
    </location>
</feature>
<evidence type="ECO:0000313" key="1">
    <source>
        <dbReference type="EMBL" id="KAJ1672139.1"/>
    </source>
</evidence>
<protein>
    <submittedName>
        <fullName evidence="1">Uncharacterized protein</fullName>
    </submittedName>
</protein>
<comment type="caution">
    <text evidence="1">The sequence shown here is derived from an EMBL/GenBank/DDBJ whole genome shotgun (WGS) entry which is preliminary data.</text>
</comment>
<accession>A0ACC1H9S7</accession>
<name>A0ACC1H9S7_9FUNG</name>
<evidence type="ECO:0000313" key="2">
    <source>
        <dbReference type="Proteomes" id="UP001145114"/>
    </source>
</evidence>
<organism evidence="1 2">
    <name type="scientific">Spiromyces aspiralis</name>
    <dbReference type="NCBI Taxonomy" id="68401"/>
    <lineage>
        <taxon>Eukaryota</taxon>
        <taxon>Fungi</taxon>
        <taxon>Fungi incertae sedis</taxon>
        <taxon>Zoopagomycota</taxon>
        <taxon>Kickxellomycotina</taxon>
        <taxon>Kickxellomycetes</taxon>
        <taxon>Kickxellales</taxon>
        <taxon>Kickxellaceae</taxon>
        <taxon>Spiromyces</taxon>
    </lineage>
</organism>
<keyword evidence="2" id="KW-1185">Reference proteome</keyword>
<reference evidence="1" key="1">
    <citation type="submission" date="2022-06" db="EMBL/GenBank/DDBJ databases">
        <title>Phylogenomic reconstructions and comparative analyses of Kickxellomycotina fungi.</title>
        <authorList>
            <person name="Reynolds N.K."/>
            <person name="Stajich J.E."/>
            <person name="Barry K."/>
            <person name="Grigoriev I.V."/>
            <person name="Crous P."/>
            <person name="Smith M.E."/>
        </authorList>
    </citation>
    <scope>NUCLEOTIDE SEQUENCE</scope>
    <source>
        <strain evidence="1">RSA 2271</strain>
    </source>
</reference>
<gene>
    <name evidence="1" type="ORF">EV182_007277</name>
</gene>
<dbReference type="EMBL" id="JAMZIH010008453">
    <property type="protein sequence ID" value="KAJ1672139.1"/>
    <property type="molecule type" value="Genomic_DNA"/>
</dbReference>